<keyword evidence="1" id="KW-1133">Transmembrane helix</keyword>
<gene>
    <name evidence="2" type="ORF">RhiirC2_854218</name>
</gene>
<evidence type="ECO:0000313" key="3">
    <source>
        <dbReference type="Proteomes" id="UP000233469"/>
    </source>
</evidence>
<sequence length="49" mass="6237">MFHSFYLLDGRPVLLNFRRLEFHMWVFSLILYLMKHFFVRSFFRLFLGF</sequence>
<dbReference type="Proteomes" id="UP000233469">
    <property type="component" value="Unassembled WGS sequence"/>
</dbReference>
<feature type="transmembrane region" description="Helical" evidence="1">
    <location>
        <begin position="22"/>
        <end position="43"/>
    </location>
</feature>
<dbReference type="EMBL" id="LLXL01001414">
    <property type="protein sequence ID" value="PKK64564.1"/>
    <property type="molecule type" value="Genomic_DNA"/>
</dbReference>
<reference evidence="2 3" key="1">
    <citation type="submission" date="2016-04" db="EMBL/GenBank/DDBJ databases">
        <title>Genome analyses suggest a sexual origin of heterokaryosis in a supposedly ancient asexual fungus.</title>
        <authorList>
            <person name="Ropars J."/>
            <person name="Sedzielewska K."/>
            <person name="Noel J."/>
            <person name="Charron P."/>
            <person name="Farinelli L."/>
            <person name="Marton T."/>
            <person name="Kruger M."/>
            <person name="Pelin A."/>
            <person name="Brachmann A."/>
            <person name="Corradi N."/>
        </authorList>
    </citation>
    <scope>NUCLEOTIDE SEQUENCE [LARGE SCALE GENOMIC DNA]</scope>
    <source>
        <strain evidence="2 3">C2</strain>
    </source>
</reference>
<keyword evidence="1" id="KW-0812">Transmembrane</keyword>
<evidence type="ECO:0000256" key="1">
    <source>
        <dbReference type="SAM" id="Phobius"/>
    </source>
</evidence>
<comment type="caution">
    <text evidence="2">The sequence shown here is derived from an EMBL/GenBank/DDBJ whole genome shotgun (WGS) entry which is preliminary data.</text>
</comment>
<proteinExistence type="predicted"/>
<name>A0A2N1MSD2_9GLOM</name>
<protein>
    <submittedName>
        <fullName evidence="2">Uncharacterized protein</fullName>
    </submittedName>
</protein>
<evidence type="ECO:0000313" key="2">
    <source>
        <dbReference type="EMBL" id="PKK64564.1"/>
    </source>
</evidence>
<dbReference type="AlphaFoldDB" id="A0A2N1MSD2"/>
<accession>A0A2N1MSD2</accession>
<organism evidence="2 3">
    <name type="scientific">Rhizophagus irregularis</name>
    <dbReference type="NCBI Taxonomy" id="588596"/>
    <lineage>
        <taxon>Eukaryota</taxon>
        <taxon>Fungi</taxon>
        <taxon>Fungi incertae sedis</taxon>
        <taxon>Mucoromycota</taxon>
        <taxon>Glomeromycotina</taxon>
        <taxon>Glomeromycetes</taxon>
        <taxon>Glomerales</taxon>
        <taxon>Glomeraceae</taxon>
        <taxon>Rhizophagus</taxon>
    </lineage>
</organism>
<reference evidence="2 3" key="2">
    <citation type="submission" date="2017-10" db="EMBL/GenBank/DDBJ databases">
        <title>Extensive intraspecific genome diversity in a model arbuscular mycorrhizal fungus.</title>
        <authorList>
            <person name="Chen E.C.H."/>
            <person name="Morin E."/>
            <person name="Baudet D."/>
            <person name="Noel J."/>
            <person name="Ndikumana S."/>
            <person name="Charron P."/>
            <person name="St-Onge C."/>
            <person name="Giorgi J."/>
            <person name="Grigoriev I.V."/>
            <person name="Roux C."/>
            <person name="Martin F.M."/>
            <person name="Corradi N."/>
        </authorList>
    </citation>
    <scope>NUCLEOTIDE SEQUENCE [LARGE SCALE GENOMIC DNA]</scope>
    <source>
        <strain evidence="2 3">C2</strain>
    </source>
</reference>
<keyword evidence="1" id="KW-0472">Membrane</keyword>